<sequence length="36" mass="4035">MWLSFAALEKWSEEELTDAMTGAAYAMNALIPLFIV</sequence>
<proteinExistence type="predicted"/>
<reference evidence="1 2" key="1">
    <citation type="submission" date="2013-04" db="EMBL/GenBank/DDBJ databases">
        <title>Draft genome of the heavy metal tolerant bacterium Lysinibacillus sphaericus strain OT4b.31.</title>
        <authorList>
            <person name="Pena-Montenegro T.D."/>
            <person name="Dussan J."/>
        </authorList>
    </citation>
    <scope>NUCLEOTIDE SEQUENCE [LARGE SCALE GENOMIC DNA]</scope>
    <source>
        <strain evidence="1 2">OT4b.31</strain>
    </source>
</reference>
<keyword evidence="1" id="KW-0378">Hydrolase</keyword>
<name>R7ZEB8_LYSSH</name>
<dbReference type="AlphaFoldDB" id="R7ZEB8"/>
<keyword evidence="1" id="KW-0547">Nucleotide-binding</keyword>
<dbReference type="HOGENOM" id="CLU_3356934_0_0_9"/>
<keyword evidence="1" id="KW-0347">Helicase</keyword>
<evidence type="ECO:0000313" key="2">
    <source>
        <dbReference type="Proteomes" id="UP000013911"/>
    </source>
</evidence>
<accession>R7ZEB8</accession>
<keyword evidence="1" id="KW-0067">ATP-binding</keyword>
<comment type="caution">
    <text evidence="1">The sequence shown here is derived from an EMBL/GenBank/DDBJ whole genome shotgun (WGS) entry which is preliminary data.</text>
</comment>
<evidence type="ECO:0000313" key="1">
    <source>
        <dbReference type="EMBL" id="EON72443.1"/>
    </source>
</evidence>
<dbReference type="EMBL" id="AQPX01000017">
    <property type="protein sequence ID" value="EON72443.1"/>
    <property type="molecule type" value="Genomic_DNA"/>
</dbReference>
<gene>
    <name evidence="1" type="ORF">H131_09898</name>
</gene>
<dbReference type="Proteomes" id="UP000013911">
    <property type="component" value="Unassembled WGS sequence"/>
</dbReference>
<dbReference type="GO" id="GO:0004386">
    <property type="term" value="F:helicase activity"/>
    <property type="evidence" value="ECO:0007669"/>
    <property type="project" value="UniProtKB-KW"/>
</dbReference>
<organism evidence="1 2">
    <name type="scientific">Lysinibacillus sphaericus OT4b.31</name>
    <dbReference type="NCBI Taxonomy" id="1285586"/>
    <lineage>
        <taxon>Bacteria</taxon>
        <taxon>Bacillati</taxon>
        <taxon>Bacillota</taxon>
        <taxon>Bacilli</taxon>
        <taxon>Bacillales</taxon>
        <taxon>Bacillaceae</taxon>
        <taxon>Lysinibacillus</taxon>
    </lineage>
</organism>
<protein>
    <submittedName>
        <fullName evidence="1">Helicase family protein</fullName>
    </submittedName>
</protein>